<dbReference type="EMBL" id="JBHRSW010000004">
    <property type="protein sequence ID" value="MFC3120353.1"/>
    <property type="molecule type" value="Genomic_DNA"/>
</dbReference>
<dbReference type="Pfam" id="PF10719">
    <property type="entry name" value="ComFB"/>
    <property type="match status" value="1"/>
</dbReference>
<sequence length="88" mass="10415">MKLDNDIHNYYEHLVLETLDKTKECKGKSDDYIADLVCLVLNQLPPRYIRFEVDMAFYLPNSERLQMQMNVEKAITQGLEYLESANRK</sequence>
<reference evidence="2" key="1">
    <citation type="journal article" date="2019" name="Int. J. Syst. Evol. Microbiol.">
        <title>The Global Catalogue of Microorganisms (GCM) 10K type strain sequencing project: providing services to taxonomists for standard genome sequencing and annotation.</title>
        <authorList>
            <consortium name="The Broad Institute Genomics Platform"/>
            <consortium name="The Broad Institute Genome Sequencing Center for Infectious Disease"/>
            <person name="Wu L."/>
            <person name="Ma J."/>
        </authorList>
    </citation>
    <scope>NUCLEOTIDE SEQUENCE [LARGE SCALE GENOMIC DNA]</scope>
    <source>
        <strain evidence="2">KCTC 52473</strain>
    </source>
</reference>
<evidence type="ECO:0000313" key="1">
    <source>
        <dbReference type="EMBL" id="MFC3120353.1"/>
    </source>
</evidence>
<protein>
    <submittedName>
        <fullName evidence="1">Late competence development ComFB family protein</fullName>
    </submittedName>
</protein>
<gene>
    <name evidence="1" type="ORF">ACFOHL_01835</name>
</gene>
<dbReference type="InterPro" id="IPR019657">
    <property type="entry name" value="ComFB"/>
</dbReference>
<dbReference type="RefSeq" id="WP_376918490.1">
    <property type="nucleotide sequence ID" value="NZ_JBHRSW010000004.1"/>
</dbReference>
<evidence type="ECO:0000313" key="2">
    <source>
        <dbReference type="Proteomes" id="UP001595478"/>
    </source>
</evidence>
<keyword evidence="2" id="KW-1185">Reference proteome</keyword>
<name>A0ABV7FM67_9ALTE</name>
<accession>A0ABV7FM67</accession>
<organism evidence="1 2">
    <name type="scientific">Agaribacter flavus</name>
    <dbReference type="NCBI Taxonomy" id="1902781"/>
    <lineage>
        <taxon>Bacteria</taxon>
        <taxon>Pseudomonadati</taxon>
        <taxon>Pseudomonadota</taxon>
        <taxon>Gammaproteobacteria</taxon>
        <taxon>Alteromonadales</taxon>
        <taxon>Alteromonadaceae</taxon>
        <taxon>Agaribacter</taxon>
    </lineage>
</organism>
<proteinExistence type="predicted"/>
<comment type="caution">
    <text evidence="1">The sequence shown here is derived from an EMBL/GenBank/DDBJ whole genome shotgun (WGS) entry which is preliminary data.</text>
</comment>
<dbReference type="Proteomes" id="UP001595478">
    <property type="component" value="Unassembled WGS sequence"/>
</dbReference>